<dbReference type="Proteomes" id="UP000178417">
    <property type="component" value="Unassembled WGS sequence"/>
</dbReference>
<evidence type="ECO:0000313" key="1">
    <source>
        <dbReference type="EMBL" id="OGC23794.1"/>
    </source>
</evidence>
<dbReference type="AlphaFoldDB" id="A0A1F4STL1"/>
<reference evidence="1 2" key="1">
    <citation type="journal article" date="2016" name="Nat. Commun.">
        <title>Thousands of microbial genomes shed light on interconnected biogeochemical processes in an aquifer system.</title>
        <authorList>
            <person name="Anantharaman K."/>
            <person name="Brown C.T."/>
            <person name="Hug L.A."/>
            <person name="Sharon I."/>
            <person name="Castelle C.J."/>
            <person name="Probst A.J."/>
            <person name="Thomas B.C."/>
            <person name="Singh A."/>
            <person name="Wilkins M.J."/>
            <person name="Karaoz U."/>
            <person name="Brodie E.L."/>
            <person name="Williams K.H."/>
            <person name="Hubbard S.S."/>
            <person name="Banfield J.F."/>
        </authorList>
    </citation>
    <scope>NUCLEOTIDE SEQUENCE [LARGE SCALE GENOMIC DNA]</scope>
</reference>
<accession>A0A1F4STL1</accession>
<comment type="caution">
    <text evidence="1">The sequence shown here is derived from an EMBL/GenBank/DDBJ whole genome shotgun (WGS) entry which is preliminary data.</text>
</comment>
<name>A0A1F4STL1_UNCSA</name>
<evidence type="ECO:0000313" key="2">
    <source>
        <dbReference type="Proteomes" id="UP000178417"/>
    </source>
</evidence>
<proteinExistence type="predicted"/>
<dbReference type="EMBL" id="MEUB01000014">
    <property type="protein sequence ID" value="OGC23794.1"/>
    <property type="molecule type" value="Genomic_DNA"/>
</dbReference>
<organism evidence="1 2">
    <name type="scientific">candidate division WOR-1 bacterium RIFOXYB2_FULL_37_13</name>
    <dbReference type="NCBI Taxonomy" id="1802579"/>
    <lineage>
        <taxon>Bacteria</taxon>
        <taxon>Bacillati</taxon>
        <taxon>Saganbacteria</taxon>
    </lineage>
</organism>
<dbReference type="STRING" id="1802579.A2310_04165"/>
<sequence length="105" mass="12207">MKSQLERLEDELKRVWRTYNKQGPIKGAHTEIEIEPRIFIGDELNSQIAEVLASVYLSKTTIEDVEEGNIEIMEEAIVLKDKETKKPVAIIRNQRAVRALKRKFE</sequence>
<protein>
    <submittedName>
        <fullName evidence="1">Uncharacterized protein</fullName>
    </submittedName>
</protein>
<gene>
    <name evidence="1" type="ORF">A2310_04165</name>
</gene>